<dbReference type="Pfam" id="PF24808">
    <property type="entry name" value="DUF7707"/>
    <property type="match status" value="1"/>
</dbReference>
<organism evidence="4 5">
    <name type="scientific">Piedraia hortae CBS 480.64</name>
    <dbReference type="NCBI Taxonomy" id="1314780"/>
    <lineage>
        <taxon>Eukaryota</taxon>
        <taxon>Fungi</taxon>
        <taxon>Dikarya</taxon>
        <taxon>Ascomycota</taxon>
        <taxon>Pezizomycotina</taxon>
        <taxon>Dothideomycetes</taxon>
        <taxon>Dothideomycetidae</taxon>
        <taxon>Capnodiales</taxon>
        <taxon>Piedraiaceae</taxon>
        <taxon>Piedraia</taxon>
    </lineage>
</organism>
<keyword evidence="2" id="KW-0732">Signal</keyword>
<evidence type="ECO:0000256" key="1">
    <source>
        <dbReference type="SAM" id="MobiDB-lite"/>
    </source>
</evidence>
<name>A0A6A7C8L0_9PEZI</name>
<feature type="signal peptide" evidence="2">
    <location>
        <begin position="1"/>
        <end position="16"/>
    </location>
</feature>
<dbReference type="Proteomes" id="UP000799421">
    <property type="component" value="Unassembled WGS sequence"/>
</dbReference>
<evidence type="ECO:0000256" key="2">
    <source>
        <dbReference type="SAM" id="SignalP"/>
    </source>
</evidence>
<evidence type="ECO:0000259" key="3">
    <source>
        <dbReference type="Pfam" id="PF24808"/>
    </source>
</evidence>
<dbReference type="InterPro" id="IPR056124">
    <property type="entry name" value="DUF7707"/>
</dbReference>
<sequence length="227" mass="22456">MNPLLLTFSLAAFAAAQNNSTGAGAAGAAAPTSGAAGGAGAANLPAGFDPNSVPRDLRMAWCRAQMNTCRQVCNGQAYPNNCNSDTLVWQCTCTDGSKPNISDYGQTVPSLVCERARDDCVAAHPNDLAGQTKCQSVKCGKRNATSSDDSSSSSASATGSKTASSTADATESANGASKTSGRASSASSSGASSSAQSTNAAIALSAGQNYGMALIMGGLALAFGFAL</sequence>
<dbReference type="PANTHER" id="PTHR38118">
    <property type="entry name" value="ANCHORED CELL WALL PROTEIN 11-RELATED"/>
    <property type="match status" value="1"/>
</dbReference>
<proteinExistence type="predicted"/>
<reference evidence="4" key="1">
    <citation type="journal article" date="2020" name="Stud. Mycol.">
        <title>101 Dothideomycetes genomes: a test case for predicting lifestyles and emergence of pathogens.</title>
        <authorList>
            <person name="Haridas S."/>
            <person name="Albert R."/>
            <person name="Binder M."/>
            <person name="Bloem J."/>
            <person name="Labutti K."/>
            <person name="Salamov A."/>
            <person name="Andreopoulos B."/>
            <person name="Baker S."/>
            <person name="Barry K."/>
            <person name="Bills G."/>
            <person name="Bluhm B."/>
            <person name="Cannon C."/>
            <person name="Castanera R."/>
            <person name="Culley D."/>
            <person name="Daum C."/>
            <person name="Ezra D."/>
            <person name="Gonzalez J."/>
            <person name="Henrissat B."/>
            <person name="Kuo A."/>
            <person name="Liang C."/>
            <person name="Lipzen A."/>
            <person name="Lutzoni F."/>
            <person name="Magnuson J."/>
            <person name="Mondo S."/>
            <person name="Nolan M."/>
            <person name="Ohm R."/>
            <person name="Pangilinan J."/>
            <person name="Park H.-J."/>
            <person name="Ramirez L."/>
            <person name="Alfaro M."/>
            <person name="Sun H."/>
            <person name="Tritt A."/>
            <person name="Yoshinaga Y."/>
            <person name="Zwiers L.-H."/>
            <person name="Turgeon B."/>
            <person name="Goodwin S."/>
            <person name="Spatafora J."/>
            <person name="Crous P."/>
            <person name="Grigoriev I."/>
        </authorList>
    </citation>
    <scope>NUCLEOTIDE SEQUENCE</scope>
    <source>
        <strain evidence="4">CBS 480.64</strain>
    </source>
</reference>
<feature type="compositionally biased region" description="Low complexity" evidence="1">
    <location>
        <begin position="144"/>
        <end position="193"/>
    </location>
</feature>
<feature type="chain" id="PRO_5025401919" description="DUF7707 domain-containing protein" evidence="2">
    <location>
        <begin position="17"/>
        <end position="227"/>
    </location>
</feature>
<evidence type="ECO:0000313" key="4">
    <source>
        <dbReference type="EMBL" id="KAF2863577.1"/>
    </source>
</evidence>
<dbReference type="EMBL" id="MU005960">
    <property type="protein sequence ID" value="KAF2863577.1"/>
    <property type="molecule type" value="Genomic_DNA"/>
</dbReference>
<feature type="domain" description="DUF7707" evidence="3">
    <location>
        <begin position="48"/>
        <end position="143"/>
    </location>
</feature>
<dbReference type="AlphaFoldDB" id="A0A6A7C8L0"/>
<gene>
    <name evidence="4" type="ORF">K470DRAFT_280183</name>
</gene>
<accession>A0A6A7C8L0</accession>
<dbReference type="PANTHER" id="PTHR38118:SF3">
    <property type="entry name" value="ANCHORED CELL WALL PROTEIN 11"/>
    <property type="match status" value="1"/>
</dbReference>
<feature type="region of interest" description="Disordered" evidence="1">
    <location>
        <begin position="142"/>
        <end position="193"/>
    </location>
</feature>
<keyword evidence="5" id="KW-1185">Reference proteome</keyword>
<protein>
    <recommendedName>
        <fullName evidence="3">DUF7707 domain-containing protein</fullName>
    </recommendedName>
</protein>
<dbReference type="OrthoDB" id="2121879at2759"/>
<evidence type="ECO:0000313" key="5">
    <source>
        <dbReference type="Proteomes" id="UP000799421"/>
    </source>
</evidence>